<dbReference type="EMBL" id="JAJVCY010000207">
    <property type="protein sequence ID" value="MCV3291087.1"/>
    <property type="molecule type" value="Genomic_DNA"/>
</dbReference>
<accession>A0AAW5RRH0</accession>
<gene>
    <name evidence="1" type="ORF">LZT28_23295</name>
</gene>
<name>A0AAW5RRH0_AERME</name>
<sequence length="79" mass="9257">WEEYTQRYPNSCYSYSQFCDRYKSWCQLQKRSMRQIHKAGEKLFIDYCGPTVPIVSPTTGEVRQAQVFVAVLGASNYTF</sequence>
<evidence type="ECO:0000313" key="1">
    <source>
        <dbReference type="EMBL" id="MCV3291087.1"/>
    </source>
</evidence>
<evidence type="ECO:0000313" key="2">
    <source>
        <dbReference type="Proteomes" id="UP001208651"/>
    </source>
</evidence>
<protein>
    <submittedName>
        <fullName evidence="1">IS21 family transposase</fullName>
    </submittedName>
</protein>
<reference evidence="1" key="1">
    <citation type="submission" date="2022-01" db="EMBL/GenBank/DDBJ databases">
        <title>Comparison of Fish pathogen Aeromonas spp.</title>
        <authorList>
            <person name="Dubey S."/>
            <person name="Sorum H."/>
            <person name="Munangandu H.M."/>
        </authorList>
    </citation>
    <scope>NUCLEOTIDE SEQUENCE</scope>
    <source>
        <strain evidence="1">SD/21-15</strain>
    </source>
</reference>
<organism evidence="1 2">
    <name type="scientific">Aeromonas media</name>
    <dbReference type="NCBI Taxonomy" id="651"/>
    <lineage>
        <taxon>Bacteria</taxon>
        <taxon>Pseudomonadati</taxon>
        <taxon>Pseudomonadota</taxon>
        <taxon>Gammaproteobacteria</taxon>
        <taxon>Aeromonadales</taxon>
        <taxon>Aeromonadaceae</taxon>
        <taxon>Aeromonas</taxon>
    </lineage>
</organism>
<dbReference type="Proteomes" id="UP001208651">
    <property type="component" value="Unassembled WGS sequence"/>
</dbReference>
<proteinExistence type="predicted"/>
<comment type="caution">
    <text evidence="1">The sequence shown here is derived from an EMBL/GenBank/DDBJ whole genome shotgun (WGS) entry which is preliminary data.</text>
</comment>
<feature type="non-terminal residue" evidence="1">
    <location>
        <position position="1"/>
    </location>
</feature>
<feature type="non-terminal residue" evidence="1">
    <location>
        <position position="79"/>
    </location>
</feature>
<dbReference type="AlphaFoldDB" id="A0AAW5RRH0"/>